<dbReference type="Proteomes" id="UP000046395">
    <property type="component" value="Unassembled WGS sequence"/>
</dbReference>
<sequence length="67" mass="7978">MRWHPPVRGKDVCVIQLQYFGDDEERLNRLHVDSPACVSELEICIVSDLSRTNYVDEFRRNKEILWS</sequence>
<name>A0A5S6QT88_TRIMR</name>
<dbReference type="AlphaFoldDB" id="A0A5S6QT88"/>
<evidence type="ECO:0000313" key="1">
    <source>
        <dbReference type="Proteomes" id="UP000046395"/>
    </source>
</evidence>
<protein>
    <submittedName>
        <fullName evidence="2">Uncharacterized protein</fullName>
    </submittedName>
</protein>
<accession>A0A5S6QT88</accession>
<dbReference type="WBParaSite" id="TMUE_2000010343.1">
    <property type="protein sequence ID" value="TMUE_2000010343.1"/>
    <property type="gene ID" value="WBGene00289009"/>
</dbReference>
<keyword evidence="1" id="KW-1185">Reference proteome</keyword>
<reference evidence="2" key="1">
    <citation type="submission" date="2019-12" db="UniProtKB">
        <authorList>
            <consortium name="WormBaseParasite"/>
        </authorList>
    </citation>
    <scope>IDENTIFICATION</scope>
</reference>
<evidence type="ECO:0000313" key="2">
    <source>
        <dbReference type="WBParaSite" id="TMUE_2000010343.1"/>
    </source>
</evidence>
<proteinExistence type="predicted"/>
<organism evidence="1 2">
    <name type="scientific">Trichuris muris</name>
    <name type="common">Mouse whipworm</name>
    <dbReference type="NCBI Taxonomy" id="70415"/>
    <lineage>
        <taxon>Eukaryota</taxon>
        <taxon>Metazoa</taxon>
        <taxon>Ecdysozoa</taxon>
        <taxon>Nematoda</taxon>
        <taxon>Enoplea</taxon>
        <taxon>Dorylaimia</taxon>
        <taxon>Trichinellida</taxon>
        <taxon>Trichuridae</taxon>
        <taxon>Trichuris</taxon>
    </lineage>
</organism>